<dbReference type="EMBL" id="CAMXCT020006323">
    <property type="protein sequence ID" value="CAL1167742.1"/>
    <property type="molecule type" value="Genomic_DNA"/>
</dbReference>
<organism evidence="2">
    <name type="scientific">Cladocopium goreaui</name>
    <dbReference type="NCBI Taxonomy" id="2562237"/>
    <lineage>
        <taxon>Eukaryota</taxon>
        <taxon>Sar</taxon>
        <taxon>Alveolata</taxon>
        <taxon>Dinophyceae</taxon>
        <taxon>Suessiales</taxon>
        <taxon>Symbiodiniaceae</taxon>
        <taxon>Cladocopium</taxon>
    </lineage>
</organism>
<dbReference type="Proteomes" id="UP001152797">
    <property type="component" value="Unassembled WGS sequence"/>
</dbReference>
<comment type="caution">
    <text evidence="2">The sequence shown here is derived from an EMBL/GenBank/DDBJ whole genome shotgun (WGS) entry which is preliminary data.</text>
</comment>
<evidence type="ECO:0000313" key="4">
    <source>
        <dbReference type="Proteomes" id="UP001152797"/>
    </source>
</evidence>
<name>A0A9P1GL06_9DINO</name>
<evidence type="ECO:0000313" key="2">
    <source>
        <dbReference type="EMBL" id="CAI4014367.1"/>
    </source>
</evidence>
<dbReference type="EMBL" id="CAMXCT010006323">
    <property type="protein sequence ID" value="CAI4014367.1"/>
    <property type="molecule type" value="Genomic_DNA"/>
</dbReference>
<dbReference type="AlphaFoldDB" id="A0A9P1GL06"/>
<reference evidence="2" key="1">
    <citation type="submission" date="2022-10" db="EMBL/GenBank/DDBJ databases">
        <authorList>
            <person name="Chen Y."/>
            <person name="Dougan E. K."/>
            <person name="Chan C."/>
            <person name="Rhodes N."/>
            <person name="Thang M."/>
        </authorList>
    </citation>
    <scope>NUCLEOTIDE SEQUENCE</scope>
</reference>
<sequence length="303" mass="33743">MDYLNTEALFLALAVGTNSCPLILNIIELNPPLSLGVVLDLLNLGPLLLLSLYFISGGRDVNWGHVLNSYLCRFSQPHLFFSPRFGSRRVKKMGCGATRVSPEHHWRPPAPKVLAVPAKQGSQRVISRHGVVRQEMVRGSQPCVAPVCDFTSLGECQNAEAPRSSSTRTSNGFSHSISNRSSSQVQPLRSGSLREHQEKLLQARIPMVVDGSDLVDLDAQDLLDVLSSWEGQRPPVPPGMRVACAPDRRKHEAQLKNLSRYREEVEQHPETVAEEVEIKRLEHEQWLDYREISEGFSGGRLDG</sequence>
<reference evidence="3 4" key="2">
    <citation type="submission" date="2024-05" db="EMBL/GenBank/DDBJ databases">
        <authorList>
            <person name="Chen Y."/>
            <person name="Shah S."/>
            <person name="Dougan E. K."/>
            <person name="Thang M."/>
            <person name="Chan C."/>
        </authorList>
    </citation>
    <scope>NUCLEOTIDE SEQUENCE [LARGE SCALE GENOMIC DNA]</scope>
</reference>
<evidence type="ECO:0000256" key="1">
    <source>
        <dbReference type="SAM" id="MobiDB-lite"/>
    </source>
</evidence>
<accession>A0A9P1GL06</accession>
<gene>
    <name evidence="2" type="ORF">C1SCF055_LOCUS39277</name>
</gene>
<evidence type="ECO:0000313" key="3">
    <source>
        <dbReference type="EMBL" id="CAL4801679.1"/>
    </source>
</evidence>
<dbReference type="EMBL" id="CAMXCT030006323">
    <property type="protein sequence ID" value="CAL4801679.1"/>
    <property type="molecule type" value="Genomic_DNA"/>
</dbReference>
<keyword evidence="4" id="KW-1185">Reference proteome</keyword>
<feature type="compositionally biased region" description="Polar residues" evidence="1">
    <location>
        <begin position="163"/>
        <end position="189"/>
    </location>
</feature>
<feature type="region of interest" description="Disordered" evidence="1">
    <location>
        <begin position="161"/>
        <end position="193"/>
    </location>
</feature>
<protein>
    <submittedName>
        <fullName evidence="2">Uncharacterized protein</fullName>
    </submittedName>
</protein>
<proteinExistence type="predicted"/>